<evidence type="ECO:0000256" key="3">
    <source>
        <dbReference type="ARBA" id="ARBA00023239"/>
    </source>
</evidence>
<evidence type="ECO:0000313" key="6">
    <source>
        <dbReference type="EMBL" id="SCS27636.1"/>
    </source>
</evidence>
<dbReference type="InterPro" id="IPR036754">
    <property type="entry name" value="YbaK/aa-tRNA-synt-asso_dom_sf"/>
</dbReference>
<dbReference type="OrthoDB" id="9809296at2"/>
<dbReference type="InterPro" id="IPR004369">
    <property type="entry name" value="Prolyl-tRNA_editing_YbaK/EbsC"/>
</dbReference>
<protein>
    <recommendedName>
        <fullName evidence="4">Cys-tRNA(Pro)/Cys-tRNA(Cys) deacylase</fullName>
        <ecNumber evidence="4">4.2.-.-</ecNumber>
    </recommendedName>
</protein>
<feature type="domain" description="YbaK/aminoacyl-tRNA synthetase-associated" evidence="5">
    <location>
        <begin position="34"/>
        <end position="146"/>
    </location>
</feature>
<dbReference type="GO" id="GO:0006412">
    <property type="term" value="P:translation"/>
    <property type="evidence" value="ECO:0007669"/>
    <property type="project" value="UniProtKB-KW"/>
</dbReference>
<dbReference type="Proteomes" id="UP000095412">
    <property type="component" value="Unassembled WGS sequence"/>
</dbReference>
<reference evidence="6 8" key="2">
    <citation type="submission" date="2016-09" db="EMBL/GenBank/DDBJ databases">
        <authorList>
            <consortium name="Pathogen Informatics"/>
            <person name="Sun Q."/>
            <person name="Inoue M."/>
        </authorList>
    </citation>
    <scope>NUCLEOTIDE SEQUENCE [LARGE SCALE GENOMIC DNA]</scope>
    <source>
        <strain evidence="6 8">82C</strain>
    </source>
</reference>
<reference evidence="7 9" key="1">
    <citation type="submission" date="2016-09" db="EMBL/GenBank/DDBJ databases">
        <authorList>
            <consortium name="Pathogen Informatics"/>
        </authorList>
    </citation>
    <scope>NUCLEOTIDE SEQUENCE [LARGE SCALE GENOMIC DNA]</scope>
    <source>
        <strain evidence="7 9">82B</strain>
    </source>
</reference>
<keyword evidence="2 4" id="KW-0648">Protein biosynthesis</keyword>
<evidence type="ECO:0000256" key="2">
    <source>
        <dbReference type="ARBA" id="ARBA00022917"/>
    </source>
</evidence>
<sequence length="159" mass="17814">MKHKKTNAMRMLERQGIAYQMNRYEVTDTHIDGEHVAEMIGVEPSHVFKTLVLENANHAHFVFVIPVNQTLDMKKAAQAVREKKLHLLPLEQLKQVTGYIRGGCSPIGMKSKLPTIIDATATGYEMIYVSGGERGLQIQIEVSDLIQAIQAEVSDVSQR</sequence>
<dbReference type="EMBL" id="FMPI01000001">
    <property type="protein sequence ID" value="SCS27636.1"/>
    <property type="molecule type" value="Genomic_DNA"/>
</dbReference>
<evidence type="ECO:0000256" key="4">
    <source>
        <dbReference type="PIRNR" id="PIRNR006181"/>
    </source>
</evidence>
<keyword evidence="3 4" id="KW-0456">Lyase</keyword>
<evidence type="ECO:0000256" key="1">
    <source>
        <dbReference type="ARBA" id="ARBA00009798"/>
    </source>
</evidence>
<name>A0A1D4HP53_9STAP</name>
<dbReference type="NCBIfam" id="TIGR00011">
    <property type="entry name" value="YbaK_EbsC"/>
    <property type="match status" value="1"/>
</dbReference>
<evidence type="ECO:0000259" key="5">
    <source>
        <dbReference type="Pfam" id="PF04073"/>
    </source>
</evidence>
<keyword evidence="8" id="KW-1185">Reference proteome</keyword>
<dbReference type="Pfam" id="PF04073">
    <property type="entry name" value="tRNA_edit"/>
    <property type="match status" value="1"/>
</dbReference>
<dbReference type="Proteomes" id="UP000095768">
    <property type="component" value="Unassembled WGS sequence"/>
</dbReference>
<dbReference type="EMBL" id="FMPG01000001">
    <property type="protein sequence ID" value="SCS39000.1"/>
    <property type="molecule type" value="Genomic_DNA"/>
</dbReference>
<gene>
    <name evidence="7" type="primary">ybaK</name>
    <name evidence="7" type="ORF">SAMEA2297795_00413</name>
    <name evidence="6" type="ORF">SAMEA2297796_00212</name>
</gene>
<organism evidence="7 9">
    <name type="scientific">Staphylococcus caeli</name>
    <dbReference type="NCBI Taxonomy" id="2201815"/>
    <lineage>
        <taxon>Bacteria</taxon>
        <taxon>Bacillati</taxon>
        <taxon>Bacillota</taxon>
        <taxon>Bacilli</taxon>
        <taxon>Bacillales</taxon>
        <taxon>Staphylococcaceae</taxon>
        <taxon>Staphylococcus</taxon>
    </lineage>
</organism>
<dbReference type="AlphaFoldDB" id="A0A1D4HP53"/>
<dbReference type="PANTHER" id="PTHR30411:SF0">
    <property type="entry name" value="CYS-TRNA(PRO)_CYS-TRNA(CYS) DEACYLASE YBAK"/>
    <property type="match status" value="1"/>
</dbReference>
<dbReference type="InterPro" id="IPR007214">
    <property type="entry name" value="YbaK/aa-tRNA-synth-assoc-dom"/>
</dbReference>
<proteinExistence type="inferred from homology"/>
<evidence type="ECO:0000313" key="8">
    <source>
        <dbReference type="Proteomes" id="UP000095412"/>
    </source>
</evidence>
<dbReference type="GO" id="GO:0002161">
    <property type="term" value="F:aminoacyl-tRNA deacylase activity"/>
    <property type="evidence" value="ECO:0007669"/>
    <property type="project" value="InterPro"/>
</dbReference>
<dbReference type="Gene3D" id="3.90.960.10">
    <property type="entry name" value="YbaK/aminoacyl-tRNA synthetase-associated domain"/>
    <property type="match status" value="1"/>
</dbReference>
<evidence type="ECO:0000313" key="9">
    <source>
        <dbReference type="Proteomes" id="UP000095768"/>
    </source>
</evidence>
<evidence type="ECO:0000313" key="7">
    <source>
        <dbReference type="EMBL" id="SCS39000.1"/>
    </source>
</evidence>
<dbReference type="PANTHER" id="PTHR30411">
    <property type="entry name" value="CYTOPLASMIC PROTEIN"/>
    <property type="match status" value="1"/>
</dbReference>
<dbReference type="GO" id="GO:0016829">
    <property type="term" value="F:lyase activity"/>
    <property type="evidence" value="ECO:0007669"/>
    <property type="project" value="UniProtKB-KW"/>
</dbReference>
<accession>A0A1D4HP53</accession>
<dbReference type="SUPFAM" id="SSF55826">
    <property type="entry name" value="YbaK/ProRS associated domain"/>
    <property type="match status" value="1"/>
</dbReference>
<dbReference type="PIRSF" id="PIRSF006181">
    <property type="entry name" value="EbsC_YbaK"/>
    <property type="match status" value="1"/>
</dbReference>
<dbReference type="EC" id="4.2.-.-" evidence="4"/>
<comment type="similarity">
    <text evidence="1 4">Belongs to the prolyl-tRNA editing family. YbaK/EbsC subfamily.</text>
</comment>
<dbReference type="CDD" id="cd00002">
    <property type="entry name" value="YbaK_deacylase"/>
    <property type="match status" value="1"/>
</dbReference>